<reference evidence="2" key="1">
    <citation type="submission" date="2025-08" db="UniProtKB">
        <authorList>
            <consortium name="RefSeq"/>
        </authorList>
    </citation>
    <scope>IDENTIFICATION</scope>
</reference>
<dbReference type="AlphaFoldDB" id="A0A7E6FSH0"/>
<proteinExistence type="predicted"/>
<protein>
    <submittedName>
        <fullName evidence="2">Uncharacterized protein LOC115225054 isoform X1</fullName>
    </submittedName>
</protein>
<accession>A0A7E6FSH0</accession>
<organism evidence="1 2">
    <name type="scientific">Octopus sinensis</name>
    <name type="common">East Asian common octopus</name>
    <dbReference type="NCBI Taxonomy" id="2607531"/>
    <lineage>
        <taxon>Eukaryota</taxon>
        <taxon>Metazoa</taxon>
        <taxon>Spiralia</taxon>
        <taxon>Lophotrochozoa</taxon>
        <taxon>Mollusca</taxon>
        <taxon>Cephalopoda</taxon>
        <taxon>Coleoidea</taxon>
        <taxon>Octopodiformes</taxon>
        <taxon>Octopoda</taxon>
        <taxon>Incirrata</taxon>
        <taxon>Octopodidae</taxon>
        <taxon>Octopus</taxon>
    </lineage>
</organism>
<gene>
    <name evidence="2" type="primary">LOC115225054</name>
</gene>
<keyword evidence="1" id="KW-1185">Reference proteome</keyword>
<name>A0A7E6FSH0_9MOLL</name>
<sequence length="315" mass="35744">MDTLFIHHTCCSPLCQHPYCWKSENNIEYCCPLNTQGKCSKTSNNGDKIIKDKEIIIVPIPVLDLASSFALENNYTPVKHTNCRFWKHVALMKSKSLANQSVNAIKCHKKENTVINLCMVESRVCSPSDNKHFRNQMNLEDIWILPKGKKKNKRVRKPSTNFNDASPFFKNNTKEISSNILNKFTHEASPRKIGFHKSYLKRNKHKAHYQTVSADTPSSPHHVSWENSEVGFSFLRRNQCDEREGRFHSSASATAAGHENGFTLIQGKGLCTRSATTFKTWSTVPSPGKKETKPLSKKITGTKLKPEVKLLKDNV</sequence>
<evidence type="ECO:0000313" key="1">
    <source>
        <dbReference type="Proteomes" id="UP000515154"/>
    </source>
</evidence>
<dbReference type="Proteomes" id="UP000515154">
    <property type="component" value="Linkage group LG2"/>
</dbReference>
<dbReference type="RefSeq" id="XP_036370636.1">
    <property type="nucleotide sequence ID" value="XM_036514743.1"/>
</dbReference>
<evidence type="ECO:0000313" key="2">
    <source>
        <dbReference type="RefSeq" id="XP_036370636.1"/>
    </source>
</evidence>